<dbReference type="SUPFAM" id="SSF54495">
    <property type="entry name" value="UBC-like"/>
    <property type="match status" value="1"/>
</dbReference>
<keyword evidence="4" id="KW-1185">Reference proteome</keyword>
<evidence type="ECO:0000259" key="2">
    <source>
        <dbReference type="PROSITE" id="PS50908"/>
    </source>
</evidence>
<feature type="region of interest" description="Disordered" evidence="1">
    <location>
        <begin position="83"/>
        <end position="107"/>
    </location>
</feature>
<dbReference type="PROSITE" id="PS50908">
    <property type="entry name" value="RWD"/>
    <property type="match status" value="1"/>
</dbReference>
<dbReference type="InterPro" id="IPR016135">
    <property type="entry name" value="UBQ-conjugating_enzyme/RWD"/>
</dbReference>
<sequence>MDYQAEQEQELEVLESIYPDELTILNGTFPDIKFTVLLRLDLNDAAIDDTDLLMSLSKVHFLEVTFQFPDNYPDIAPVIHVTPIEESLNEEDGDEEDDEEEEDEYDEHGNIMLSKLDNLADQVTFKDYIDTLTNKIKQQIDDDMLIGMQMCFALLATIKEDSENWFLEQLKELDKQHTLEIERREAQEQKKFNGTPVTKESYLEWRSKFRKEMGLDERDKLRRLEAHNGKLTGKQMFEQGVAGTTDDTDDVYDIVESVTKGMDKVEI</sequence>
<name>A0A9P6W1T5_MAUEX</name>
<dbReference type="Proteomes" id="UP000750334">
    <property type="component" value="Unassembled WGS sequence"/>
</dbReference>
<dbReference type="SMART" id="SM00591">
    <property type="entry name" value="RWD"/>
    <property type="match status" value="1"/>
</dbReference>
<gene>
    <name evidence="3" type="ORF">C6P45_001704</name>
</gene>
<evidence type="ECO:0000256" key="1">
    <source>
        <dbReference type="SAM" id="MobiDB-lite"/>
    </source>
</evidence>
<dbReference type="Gene3D" id="3.10.110.10">
    <property type="entry name" value="Ubiquitin Conjugating Enzyme"/>
    <property type="match status" value="1"/>
</dbReference>
<feature type="domain" description="RWD" evidence="2">
    <location>
        <begin position="9"/>
        <end position="165"/>
    </location>
</feature>
<dbReference type="InterPro" id="IPR006575">
    <property type="entry name" value="RWD_dom"/>
</dbReference>
<feature type="compositionally biased region" description="Acidic residues" evidence="1">
    <location>
        <begin position="87"/>
        <end position="106"/>
    </location>
</feature>
<dbReference type="Pfam" id="PF05773">
    <property type="entry name" value="RWD"/>
    <property type="match status" value="1"/>
</dbReference>
<accession>A0A9P6W1T5</accession>
<dbReference type="OrthoDB" id="277175at2759"/>
<dbReference type="EMBL" id="PUHR01000182">
    <property type="protein sequence ID" value="KAG0660033.1"/>
    <property type="molecule type" value="Genomic_DNA"/>
</dbReference>
<protein>
    <recommendedName>
        <fullName evidence="2">RWD domain-containing protein</fullName>
    </recommendedName>
</protein>
<evidence type="ECO:0000313" key="3">
    <source>
        <dbReference type="EMBL" id="KAG0660033.1"/>
    </source>
</evidence>
<dbReference type="AlphaFoldDB" id="A0A9P6W1T5"/>
<organism evidence="3 4">
    <name type="scientific">Maudiozyma exigua</name>
    <name type="common">Yeast</name>
    <name type="synonym">Kazachstania exigua</name>
    <dbReference type="NCBI Taxonomy" id="34358"/>
    <lineage>
        <taxon>Eukaryota</taxon>
        <taxon>Fungi</taxon>
        <taxon>Dikarya</taxon>
        <taxon>Ascomycota</taxon>
        <taxon>Saccharomycotina</taxon>
        <taxon>Saccharomycetes</taxon>
        <taxon>Saccharomycetales</taxon>
        <taxon>Saccharomycetaceae</taxon>
        <taxon>Maudiozyma</taxon>
    </lineage>
</organism>
<dbReference type="CDD" id="cd23824">
    <property type="entry name" value="RWD_ScGIR2-like"/>
    <property type="match status" value="1"/>
</dbReference>
<dbReference type="PANTHER" id="PTHR12292">
    <property type="entry name" value="RWD DOMAIN-CONTAINING PROTEIN"/>
    <property type="match status" value="1"/>
</dbReference>
<evidence type="ECO:0000313" key="4">
    <source>
        <dbReference type="Proteomes" id="UP000750334"/>
    </source>
</evidence>
<proteinExistence type="predicted"/>
<dbReference type="InterPro" id="IPR040213">
    <property type="entry name" value="GIR2-like"/>
</dbReference>
<comment type="caution">
    <text evidence="3">The sequence shown here is derived from an EMBL/GenBank/DDBJ whole genome shotgun (WGS) entry which is preliminary data.</text>
</comment>
<reference evidence="3 4" key="1">
    <citation type="submission" date="2020-11" db="EMBL/GenBank/DDBJ databases">
        <title>Kefir isolates.</title>
        <authorList>
            <person name="Marcisauskas S."/>
            <person name="Kim Y."/>
            <person name="Blasche S."/>
        </authorList>
    </citation>
    <scope>NUCLEOTIDE SEQUENCE [LARGE SCALE GENOMIC DNA]</scope>
    <source>
        <strain evidence="3 4">OG2</strain>
    </source>
</reference>